<name>A0ABD1XGV6_9MARC</name>
<comment type="caution">
    <text evidence="2">The sequence shown here is derived from an EMBL/GenBank/DDBJ whole genome shotgun (WGS) entry which is preliminary data.</text>
</comment>
<organism evidence="2 3">
    <name type="scientific">Riccia fluitans</name>
    <dbReference type="NCBI Taxonomy" id="41844"/>
    <lineage>
        <taxon>Eukaryota</taxon>
        <taxon>Viridiplantae</taxon>
        <taxon>Streptophyta</taxon>
        <taxon>Embryophyta</taxon>
        <taxon>Marchantiophyta</taxon>
        <taxon>Marchantiopsida</taxon>
        <taxon>Marchantiidae</taxon>
        <taxon>Marchantiales</taxon>
        <taxon>Ricciaceae</taxon>
        <taxon>Riccia</taxon>
    </lineage>
</organism>
<proteinExistence type="predicted"/>
<accession>A0ABD1XGV6</accession>
<reference evidence="2 3" key="1">
    <citation type="submission" date="2024-09" db="EMBL/GenBank/DDBJ databases">
        <title>Chromosome-scale assembly of Riccia fluitans.</title>
        <authorList>
            <person name="Paukszto L."/>
            <person name="Sawicki J."/>
            <person name="Karawczyk K."/>
            <person name="Piernik-Szablinska J."/>
            <person name="Szczecinska M."/>
            <person name="Mazdziarz M."/>
        </authorList>
    </citation>
    <scope>NUCLEOTIDE SEQUENCE [LARGE SCALE GENOMIC DNA]</scope>
    <source>
        <strain evidence="2">Rf_01</strain>
        <tissue evidence="2">Aerial parts of the thallus</tissue>
    </source>
</reference>
<protein>
    <submittedName>
        <fullName evidence="2">Uncharacterized protein</fullName>
    </submittedName>
</protein>
<feature type="region of interest" description="Disordered" evidence="1">
    <location>
        <begin position="47"/>
        <end position="72"/>
    </location>
</feature>
<dbReference type="PANTHER" id="PTHR31385:SF15">
    <property type="entry name" value="COENZYME Q-BINDING PROTEIN COQ10 START DOMAIN-CONTAINING PROTEIN"/>
    <property type="match status" value="1"/>
</dbReference>
<feature type="compositionally biased region" description="Low complexity" evidence="1">
    <location>
        <begin position="53"/>
        <end position="64"/>
    </location>
</feature>
<gene>
    <name evidence="2" type="ORF">R1flu_026750</name>
</gene>
<dbReference type="Proteomes" id="UP001605036">
    <property type="component" value="Unassembled WGS sequence"/>
</dbReference>
<dbReference type="AlphaFoldDB" id="A0ABD1XGV6"/>
<dbReference type="EMBL" id="JBHFFA010000008">
    <property type="protein sequence ID" value="KAL2608177.1"/>
    <property type="molecule type" value="Genomic_DNA"/>
</dbReference>
<evidence type="ECO:0000313" key="3">
    <source>
        <dbReference type="Proteomes" id="UP001605036"/>
    </source>
</evidence>
<evidence type="ECO:0000256" key="1">
    <source>
        <dbReference type="SAM" id="MobiDB-lite"/>
    </source>
</evidence>
<evidence type="ECO:0000313" key="2">
    <source>
        <dbReference type="EMBL" id="KAL2608177.1"/>
    </source>
</evidence>
<sequence length="96" mass="11005">MKLLRTFSPEGGRSRVDLRFIETAHRMHYHLARQGMMKKFQGSWKIEPKYDNESGSSSSENGENSDSENSKKLIGSWVNLQQMVQPALIPPWPLSN</sequence>
<keyword evidence="3" id="KW-1185">Reference proteome</keyword>
<dbReference type="PANTHER" id="PTHR31385">
    <property type="entry name" value="PUTATIVE (DUF220)-RELATED"/>
    <property type="match status" value="1"/>
</dbReference>